<gene>
    <name evidence="9" type="ORF">GCT13_21110</name>
</gene>
<proteinExistence type="predicted"/>
<dbReference type="PRINTS" id="PR00604">
    <property type="entry name" value="CYTCHRMECIAB"/>
</dbReference>
<evidence type="ECO:0000313" key="10">
    <source>
        <dbReference type="Proteomes" id="UP000484381"/>
    </source>
</evidence>
<dbReference type="SUPFAM" id="SSF46626">
    <property type="entry name" value="Cytochrome c"/>
    <property type="match status" value="1"/>
</dbReference>
<keyword evidence="4" id="KW-0249">Electron transport</keyword>
<feature type="signal peptide" evidence="7">
    <location>
        <begin position="1"/>
        <end position="24"/>
    </location>
</feature>
<keyword evidence="1" id="KW-0813">Transport</keyword>
<dbReference type="EMBL" id="WHNP01000019">
    <property type="protein sequence ID" value="MPW19331.1"/>
    <property type="molecule type" value="Genomic_DNA"/>
</dbReference>
<keyword evidence="5 6" id="KW-0408">Iron</keyword>
<feature type="domain" description="Cytochrome c" evidence="8">
    <location>
        <begin position="32"/>
        <end position="134"/>
    </location>
</feature>
<dbReference type="PROSITE" id="PS51007">
    <property type="entry name" value="CYTC"/>
    <property type="match status" value="1"/>
</dbReference>
<keyword evidence="7" id="KW-0732">Signal</keyword>
<dbReference type="GO" id="GO:0046872">
    <property type="term" value="F:metal ion binding"/>
    <property type="evidence" value="ECO:0007669"/>
    <property type="project" value="UniProtKB-KW"/>
</dbReference>
<accession>A0A7X1THH6</accession>
<reference evidence="9 10" key="1">
    <citation type="submission" date="2019-10" db="EMBL/GenBank/DDBJ databases">
        <title>Paraburkholderia sp. isolated from nodules of Mimosa pudica from Brazilian Atlantic Forest soils.</title>
        <authorList>
            <person name="Paulitsch F."/>
            <person name="Hungria M."/>
            <person name="Dall'Agnol R."/>
        </authorList>
    </citation>
    <scope>NUCLEOTIDE SEQUENCE [LARGE SCALE GENOMIC DNA]</scope>
    <source>
        <strain evidence="9 10">CNPSo 3157</strain>
    </source>
</reference>
<name>A0A7X1THH6_9BURK</name>
<evidence type="ECO:0000256" key="4">
    <source>
        <dbReference type="ARBA" id="ARBA00022982"/>
    </source>
</evidence>
<dbReference type="PANTHER" id="PTHR11961">
    <property type="entry name" value="CYTOCHROME C"/>
    <property type="match status" value="1"/>
</dbReference>
<dbReference type="Proteomes" id="UP000484381">
    <property type="component" value="Unassembled WGS sequence"/>
</dbReference>
<keyword evidence="3 6" id="KW-0479">Metal-binding</keyword>
<keyword evidence="2 6" id="KW-0349">Heme</keyword>
<feature type="chain" id="PRO_5031031092" evidence="7">
    <location>
        <begin position="25"/>
        <end position="134"/>
    </location>
</feature>
<organism evidence="9 10">
    <name type="scientific">Paraburkholderia franconis</name>
    <dbReference type="NCBI Taxonomy" id="2654983"/>
    <lineage>
        <taxon>Bacteria</taxon>
        <taxon>Pseudomonadati</taxon>
        <taxon>Pseudomonadota</taxon>
        <taxon>Betaproteobacteria</taxon>
        <taxon>Burkholderiales</taxon>
        <taxon>Burkholderiaceae</taxon>
        <taxon>Paraburkholderia</taxon>
    </lineage>
</organism>
<evidence type="ECO:0000256" key="2">
    <source>
        <dbReference type="ARBA" id="ARBA00022617"/>
    </source>
</evidence>
<evidence type="ECO:0000256" key="6">
    <source>
        <dbReference type="PROSITE-ProRule" id="PRU00433"/>
    </source>
</evidence>
<dbReference type="InterPro" id="IPR002327">
    <property type="entry name" value="Cyt_c_1A/1B"/>
</dbReference>
<keyword evidence="10" id="KW-1185">Reference proteome</keyword>
<evidence type="ECO:0000259" key="8">
    <source>
        <dbReference type="PROSITE" id="PS51007"/>
    </source>
</evidence>
<evidence type="ECO:0000256" key="7">
    <source>
        <dbReference type="SAM" id="SignalP"/>
    </source>
</evidence>
<comment type="caution">
    <text evidence="9">The sequence shown here is derived from an EMBL/GenBank/DDBJ whole genome shotgun (WGS) entry which is preliminary data.</text>
</comment>
<dbReference type="RefSeq" id="WP_152761255.1">
    <property type="nucleotide sequence ID" value="NZ_WHNP01000019.1"/>
</dbReference>
<dbReference type="InterPro" id="IPR036909">
    <property type="entry name" value="Cyt_c-like_dom_sf"/>
</dbReference>
<dbReference type="Pfam" id="PF00034">
    <property type="entry name" value="Cytochrom_C"/>
    <property type="match status" value="1"/>
</dbReference>
<protein>
    <submittedName>
        <fullName evidence="9">C-type cytochrome</fullName>
    </submittedName>
</protein>
<dbReference type="GO" id="GO:0009055">
    <property type="term" value="F:electron transfer activity"/>
    <property type="evidence" value="ECO:0007669"/>
    <property type="project" value="InterPro"/>
</dbReference>
<evidence type="ECO:0000313" key="9">
    <source>
        <dbReference type="EMBL" id="MPW19331.1"/>
    </source>
</evidence>
<dbReference type="InterPro" id="IPR009056">
    <property type="entry name" value="Cyt_c-like_dom"/>
</dbReference>
<evidence type="ECO:0000256" key="1">
    <source>
        <dbReference type="ARBA" id="ARBA00022448"/>
    </source>
</evidence>
<evidence type="ECO:0000256" key="5">
    <source>
        <dbReference type="ARBA" id="ARBA00023004"/>
    </source>
</evidence>
<dbReference type="AlphaFoldDB" id="A0A7X1THH6"/>
<evidence type="ECO:0000256" key="3">
    <source>
        <dbReference type="ARBA" id="ARBA00022723"/>
    </source>
</evidence>
<dbReference type="Gene3D" id="1.10.760.10">
    <property type="entry name" value="Cytochrome c-like domain"/>
    <property type="match status" value="1"/>
</dbReference>
<dbReference type="GO" id="GO:0020037">
    <property type="term" value="F:heme binding"/>
    <property type="evidence" value="ECO:0007669"/>
    <property type="project" value="InterPro"/>
</dbReference>
<sequence length="134" mass="14045">MKRISTLSIAIGTSFALMSAAGYAQDSADLAALAASGKKLATNNCAVCHTFGKGEPNGQGPNLFGIVGRPMAAQPGFKYSAGMQAAASGKVWDEKLLDAWLSDTQTVAPGNAMTYFEGDDARRRKIIAYLSTLH</sequence>